<feature type="compositionally biased region" description="Low complexity" evidence="1">
    <location>
        <begin position="30"/>
        <end position="44"/>
    </location>
</feature>
<feature type="compositionally biased region" description="Pro residues" evidence="1">
    <location>
        <begin position="45"/>
        <end position="65"/>
    </location>
</feature>
<proteinExistence type="predicted"/>
<dbReference type="Proteomes" id="UP001057418">
    <property type="component" value="Segment"/>
</dbReference>
<protein>
    <submittedName>
        <fullName evidence="2">Uncharacterized protein</fullName>
    </submittedName>
</protein>
<evidence type="ECO:0000256" key="1">
    <source>
        <dbReference type="SAM" id="MobiDB-lite"/>
    </source>
</evidence>
<reference evidence="2" key="1">
    <citation type="submission" date="2022-05" db="EMBL/GenBank/DDBJ databases">
        <authorList>
            <person name="Ruan C."/>
        </authorList>
    </citation>
    <scope>NUCLEOTIDE SEQUENCE [LARGE SCALE GENOMIC DNA]</scope>
</reference>
<keyword evidence="3" id="KW-1185">Reference proteome</keyword>
<organism evidence="2 3">
    <name type="scientific">Arthrobacter phage SWEP2</name>
    <dbReference type="NCBI Taxonomy" id="2945958"/>
    <lineage>
        <taxon>Viruses</taxon>
        <taxon>Duplodnaviria</taxon>
        <taxon>Heunggongvirae</taxon>
        <taxon>Uroviricota</taxon>
        <taxon>Caudoviricetes</taxon>
        <taxon>Casidaviridae</taxon>
        <taxon>Swepdovirus</taxon>
        <taxon>Swepdovirus SWEP2</taxon>
    </lineage>
</organism>
<name>A0AAF0NZY0_9CAUD</name>
<feature type="region of interest" description="Disordered" evidence="1">
    <location>
        <begin position="28"/>
        <end position="69"/>
    </location>
</feature>
<evidence type="ECO:0000313" key="2">
    <source>
        <dbReference type="EMBL" id="WLZ10615.1"/>
    </source>
</evidence>
<evidence type="ECO:0000313" key="3">
    <source>
        <dbReference type="Proteomes" id="UP001057418"/>
    </source>
</evidence>
<dbReference type="EMBL" id="ON528933">
    <property type="protein sequence ID" value="WLZ10615.1"/>
    <property type="molecule type" value="Genomic_DNA"/>
</dbReference>
<accession>A0AAF0NZY0</accession>
<sequence length="148" mass="15203">MAPKYGPVALLSIAAVLAVAGLSHKPAPAPEAQAVAAAPAVQAPAPSPTPDPSLDPAPAPEPTQPAAPSFQDWLAENYPGVSWLSHVQAAEERFGALWIETDLYPDAEGAVPARPICTAGKAYVLDQGDPYDGEVTVRASSGLRLAQC</sequence>